<evidence type="ECO:0000256" key="1">
    <source>
        <dbReference type="ARBA" id="ARBA00001713"/>
    </source>
</evidence>
<evidence type="ECO:0000313" key="9">
    <source>
        <dbReference type="EMBL" id="XCH10171.1"/>
    </source>
</evidence>
<dbReference type="GO" id="GO:0019316">
    <property type="term" value="P:D-allose catabolic process"/>
    <property type="evidence" value="ECO:0007669"/>
    <property type="project" value="TreeGrafter"/>
</dbReference>
<dbReference type="NCBIfam" id="TIGR00689">
    <property type="entry name" value="rpiB_lacA_lacB"/>
    <property type="match status" value="1"/>
</dbReference>
<dbReference type="RefSeq" id="WP_353710825.1">
    <property type="nucleotide sequence ID" value="NZ_CP159279.1"/>
</dbReference>
<dbReference type="GO" id="GO:0004751">
    <property type="term" value="F:ribose-5-phosphate isomerase activity"/>
    <property type="evidence" value="ECO:0007669"/>
    <property type="project" value="UniProtKB-EC"/>
</dbReference>
<evidence type="ECO:0000256" key="7">
    <source>
        <dbReference type="ARBA" id="ARBA00023235"/>
    </source>
</evidence>
<comment type="subunit">
    <text evidence="4">Homodimer.</text>
</comment>
<evidence type="ECO:0000256" key="3">
    <source>
        <dbReference type="ARBA" id="ARBA00008754"/>
    </source>
</evidence>
<dbReference type="NCBIfam" id="NF004051">
    <property type="entry name" value="PRK05571.1"/>
    <property type="match status" value="1"/>
</dbReference>
<reference evidence="9" key="1">
    <citation type="submission" date="2024-06" db="EMBL/GenBank/DDBJ databases">
        <title>Biodegradation of dimethachlon by Arthrobacter sp. K5: mechanistic insights and ecological implications.</title>
        <authorList>
            <person name="Hu S."/>
            <person name="Lu P."/>
        </authorList>
    </citation>
    <scope>NUCLEOTIDE SEQUENCE</scope>
    <source>
        <strain evidence="9">K5</strain>
    </source>
</reference>
<dbReference type="InterPro" id="IPR003500">
    <property type="entry name" value="RpiB_LacA_LacB"/>
</dbReference>
<dbReference type="Pfam" id="PF02502">
    <property type="entry name" value="LacAB_rpiB"/>
    <property type="match status" value="1"/>
</dbReference>
<gene>
    <name evidence="9" type="ORF">ABRP34_15180</name>
</gene>
<evidence type="ECO:0000256" key="2">
    <source>
        <dbReference type="ARBA" id="ARBA00004988"/>
    </source>
</evidence>
<dbReference type="InterPro" id="IPR036569">
    <property type="entry name" value="RpiB_LacA_LacB_sf"/>
</dbReference>
<dbReference type="Gene3D" id="3.40.1400.10">
    <property type="entry name" value="Sugar-phosphate isomerase, RpiB/LacA/LacB"/>
    <property type="match status" value="1"/>
</dbReference>
<evidence type="ECO:0000256" key="5">
    <source>
        <dbReference type="ARBA" id="ARBA00011959"/>
    </source>
</evidence>
<dbReference type="AlphaFoldDB" id="A0AAU8EMY1"/>
<evidence type="ECO:0000256" key="4">
    <source>
        <dbReference type="ARBA" id="ARBA00011738"/>
    </source>
</evidence>
<comment type="pathway">
    <text evidence="2">Carbohydrate degradation; pentose phosphate pathway; D-ribose 5-phosphate from D-ribulose 5-phosphate (non-oxidative stage): step 1/1.</text>
</comment>
<evidence type="ECO:0000256" key="6">
    <source>
        <dbReference type="ARBA" id="ARBA00014007"/>
    </source>
</evidence>
<dbReference type="InterPro" id="IPR011860">
    <property type="entry name" value="Rib-5-P_Isoase_Actino"/>
</dbReference>
<accession>A0AAU8EMY1</accession>
<dbReference type="PANTHER" id="PTHR30345:SF0">
    <property type="entry name" value="DNA DAMAGE-REPAIR_TOLERATION PROTEIN DRT102"/>
    <property type="match status" value="1"/>
</dbReference>
<evidence type="ECO:0000256" key="8">
    <source>
        <dbReference type="ARBA" id="ARBA00032117"/>
    </source>
</evidence>
<keyword evidence="7 9" id="KW-0413">Isomerase</keyword>
<organism evidence="9">
    <name type="scientific">Arthrobacter sp. K5</name>
    <dbReference type="NCBI Taxonomy" id="2839623"/>
    <lineage>
        <taxon>Bacteria</taxon>
        <taxon>Bacillati</taxon>
        <taxon>Actinomycetota</taxon>
        <taxon>Actinomycetes</taxon>
        <taxon>Micrococcales</taxon>
        <taxon>Micrococcaceae</taxon>
        <taxon>Arthrobacter</taxon>
    </lineage>
</organism>
<dbReference type="PANTHER" id="PTHR30345">
    <property type="entry name" value="RIBOSE-5-PHOSPHATE ISOMERASE B"/>
    <property type="match status" value="1"/>
</dbReference>
<name>A0AAU8EMY1_9MICC</name>
<comment type="similarity">
    <text evidence="3">Belongs to the LacAB/RpiB family.</text>
</comment>
<dbReference type="SUPFAM" id="SSF89623">
    <property type="entry name" value="Ribose/Galactose isomerase RpiB/AlsB"/>
    <property type="match status" value="1"/>
</dbReference>
<proteinExistence type="inferred from homology"/>
<protein>
    <recommendedName>
        <fullName evidence="6">Ribose-5-phosphate isomerase B</fullName>
        <ecNumber evidence="5">5.3.1.6</ecNumber>
    </recommendedName>
    <alternativeName>
        <fullName evidence="8">Phosphoriboisomerase B</fullName>
    </alternativeName>
</protein>
<sequence length="190" mass="20461">MSTEPSSATVRRGAGAASRVHIGTDHAGLELSRSLQQELTSLGYEVVDHGPTAYDAEDDYPAFCIGAAEGVARDINDNRPSLGIVIGGSGNGEQIAANKVRGIRAALVWNESTARLARQHNDANVIALGAREHTPEECLKFAALFLQEPFTHDSRHKRRIAQIADYETCLTPLACEISRRDALARISVSV</sequence>
<comment type="catalytic activity">
    <reaction evidence="1">
        <text>aldehydo-D-ribose 5-phosphate = D-ribulose 5-phosphate</text>
        <dbReference type="Rhea" id="RHEA:14657"/>
        <dbReference type="ChEBI" id="CHEBI:58121"/>
        <dbReference type="ChEBI" id="CHEBI:58273"/>
        <dbReference type="EC" id="5.3.1.6"/>
    </reaction>
</comment>
<dbReference type="GO" id="GO:0009052">
    <property type="term" value="P:pentose-phosphate shunt, non-oxidative branch"/>
    <property type="evidence" value="ECO:0007669"/>
    <property type="project" value="TreeGrafter"/>
</dbReference>
<dbReference type="EMBL" id="CP159279">
    <property type="protein sequence ID" value="XCH10171.1"/>
    <property type="molecule type" value="Genomic_DNA"/>
</dbReference>
<dbReference type="NCBIfam" id="TIGR02133">
    <property type="entry name" value="RPI_actino"/>
    <property type="match status" value="1"/>
</dbReference>
<dbReference type="EC" id="5.3.1.6" evidence="5"/>